<dbReference type="EMBL" id="PYGK01000007">
    <property type="protein sequence ID" value="PSL29005.1"/>
    <property type="molecule type" value="Genomic_DNA"/>
</dbReference>
<dbReference type="InterPro" id="IPR009291">
    <property type="entry name" value="Vps62"/>
</dbReference>
<gene>
    <name evidence="1" type="ORF">CLV42_107151</name>
</gene>
<keyword evidence="2" id="KW-1185">Reference proteome</keyword>
<comment type="caution">
    <text evidence="1">The sequence shown here is derived from an EMBL/GenBank/DDBJ whole genome shotgun (WGS) entry which is preliminary data.</text>
</comment>
<dbReference type="PANTHER" id="PTHR48219">
    <property type="entry name" value="VACUOLAR PROTEIN SORTING-ASSOCIATED PROTEIN 62-RELATED"/>
    <property type="match status" value="1"/>
</dbReference>
<proteinExistence type="predicted"/>
<accession>A0A2P8G543</accession>
<evidence type="ECO:0000313" key="1">
    <source>
        <dbReference type="EMBL" id="PSL29005.1"/>
    </source>
</evidence>
<protein>
    <submittedName>
        <fullName evidence="1">Uncharacterized protein DUF946</fullName>
    </submittedName>
</protein>
<dbReference type="Pfam" id="PF06101">
    <property type="entry name" value="Vps62"/>
    <property type="match status" value="1"/>
</dbReference>
<sequence length="236" mass="25891">MEPITSTSGTKFKIRSKRNNGAIADDDAPYLLLEFAGGTGSAYSFSQIWNDLGSDAEYDVSIYRLQSVPDGYFMIGDYAQNNYSAVTGYSPIVSPVNDDPNDPILAAPTGYVFMWSTDGSDTDTTGSIWMPQAPVGYVAMGWVAQLGDSPITPPNISEYRCVRADFVELVQSAPTLIWDDHHSDAYKSIALYTPPNGSGFETQLQGIFVGQPNYDTFDGLIYVFNSRVEYNQQSQS</sequence>
<dbReference type="Proteomes" id="UP000240978">
    <property type="component" value="Unassembled WGS sequence"/>
</dbReference>
<dbReference type="AlphaFoldDB" id="A0A2P8G543"/>
<organism evidence="1 2">
    <name type="scientific">Chitinophaga ginsengisoli</name>
    <dbReference type="NCBI Taxonomy" id="363837"/>
    <lineage>
        <taxon>Bacteria</taxon>
        <taxon>Pseudomonadati</taxon>
        <taxon>Bacteroidota</taxon>
        <taxon>Chitinophagia</taxon>
        <taxon>Chitinophagales</taxon>
        <taxon>Chitinophagaceae</taxon>
        <taxon>Chitinophaga</taxon>
    </lineage>
</organism>
<reference evidence="1 2" key="1">
    <citation type="submission" date="2018-03" db="EMBL/GenBank/DDBJ databases">
        <title>Genomic Encyclopedia of Archaeal and Bacterial Type Strains, Phase II (KMG-II): from individual species to whole genera.</title>
        <authorList>
            <person name="Goeker M."/>
        </authorList>
    </citation>
    <scope>NUCLEOTIDE SEQUENCE [LARGE SCALE GENOMIC DNA]</scope>
    <source>
        <strain evidence="1 2">DSM 18107</strain>
    </source>
</reference>
<dbReference type="RefSeq" id="WP_170117559.1">
    <property type="nucleotide sequence ID" value="NZ_PYGK01000007.1"/>
</dbReference>
<evidence type="ECO:0000313" key="2">
    <source>
        <dbReference type="Proteomes" id="UP000240978"/>
    </source>
</evidence>
<name>A0A2P8G543_9BACT</name>
<dbReference type="PANTHER" id="PTHR48219:SF2">
    <property type="entry name" value="VACUOLAR PROTEIN SORTING-ASSOCIATED PROTEIN 62"/>
    <property type="match status" value="1"/>
</dbReference>